<evidence type="ECO:0000313" key="3">
    <source>
        <dbReference type="Proteomes" id="UP000621510"/>
    </source>
</evidence>
<organism evidence="2 3">
    <name type="scientific">Streptomyces endocoffeicus</name>
    <dbReference type="NCBI Taxonomy" id="2898945"/>
    <lineage>
        <taxon>Bacteria</taxon>
        <taxon>Bacillati</taxon>
        <taxon>Actinomycetota</taxon>
        <taxon>Actinomycetes</taxon>
        <taxon>Kitasatosporales</taxon>
        <taxon>Streptomycetaceae</taxon>
        <taxon>Streptomyces</taxon>
    </lineage>
</organism>
<feature type="compositionally biased region" description="Low complexity" evidence="1">
    <location>
        <begin position="14"/>
        <end position="25"/>
    </location>
</feature>
<feature type="compositionally biased region" description="Polar residues" evidence="1">
    <location>
        <begin position="1"/>
        <end position="12"/>
    </location>
</feature>
<name>A0ABS1PTH0_9ACTN</name>
<dbReference type="RefSeq" id="WP_201853066.1">
    <property type="nucleotide sequence ID" value="NZ_JAERRG010000009.1"/>
</dbReference>
<keyword evidence="3" id="KW-1185">Reference proteome</keyword>
<feature type="region of interest" description="Disordered" evidence="1">
    <location>
        <begin position="1"/>
        <end position="25"/>
    </location>
</feature>
<dbReference type="Proteomes" id="UP000621510">
    <property type="component" value="Unassembled WGS sequence"/>
</dbReference>
<protein>
    <submittedName>
        <fullName evidence="2">Uncharacterized protein</fullName>
    </submittedName>
</protein>
<accession>A0ABS1PTH0</accession>
<reference evidence="2 3" key="1">
    <citation type="submission" date="2021-01" db="EMBL/GenBank/DDBJ databases">
        <title>WGS of actinomycetes isolated from Thailand.</title>
        <authorList>
            <person name="Thawai C."/>
        </authorList>
    </citation>
    <scope>NUCLEOTIDE SEQUENCE [LARGE SCALE GENOMIC DNA]</scope>
    <source>
        <strain evidence="2 3">CA3R110</strain>
    </source>
</reference>
<comment type="caution">
    <text evidence="2">The sequence shown here is derived from an EMBL/GenBank/DDBJ whole genome shotgun (WGS) entry which is preliminary data.</text>
</comment>
<gene>
    <name evidence="2" type="ORF">JK364_23140</name>
</gene>
<evidence type="ECO:0000256" key="1">
    <source>
        <dbReference type="SAM" id="MobiDB-lite"/>
    </source>
</evidence>
<sequence>MNPQMQPTSEAGPSNALAGQGAANGSGQASRIRRVNVVIYACLPSNLNPLKVMSAVRRYVDARDWTVVEEVIDRAAVSTVAAIREHWPRVAQMIEPCQAQGIVTPTRSMCGYHLNERAELDEWLSAHAAWVLNTWPDSRARGAVRA</sequence>
<evidence type="ECO:0000313" key="2">
    <source>
        <dbReference type="EMBL" id="MBL1115270.1"/>
    </source>
</evidence>
<proteinExistence type="predicted"/>
<dbReference type="EMBL" id="JAERRG010000009">
    <property type="protein sequence ID" value="MBL1115270.1"/>
    <property type="molecule type" value="Genomic_DNA"/>
</dbReference>